<comment type="similarity">
    <text evidence="2">Belongs to the outer membrane factor (OMF) (TC 1.B.17) family.</text>
</comment>
<dbReference type="Pfam" id="PF02321">
    <property type="entry name" value="OEP"/>
    <property type="match status" value="1"/>
</dbReference>
<evidence type="ECO:0000313" key="8">
    <source>
        <dbReference type="EMBL" id="NME68824.1"/>
    </source>
</evidence>
<dbReference type="GO" id="GO:0015288">
    <property type="term" value="F:porin activity"/>
    <property type="evidence" value="ECO:0007669"/>
    <property type="project" value="TreeGrafter"/>
</dbReference>
<dbReference type="SUPFAM" id="SSF56954">
    <property type="entry name" value="Outer membrane efflux proteins (OEP)"/>
    <property type="match status" value="1"/>
</dbReference>
<keyword evidence="9" id="KW-1185">Reference proteome</keyword>
<keyword evidence="7" id="KW-0998">Cell outer membrane</keyword>
<dbReference type="GO" id="GO:0009279">
    <property type="term" value="C:cell outer membrane"/>
    <property type="evidence" value="ECO:0007669"/>
    <property type="project" value="UniProtKB-SubCell"/>
</dbReference>
<dbReference type="Proteomes" id="UP000576082">
    <property type="component" value="Unassembled WGS sequence"/>
</dbReference>
<organism evidence="8 9">
    <name type="scientific">Flammeovirga aprica JL-4</name>
    <dbReference type="NCBI Taxonomy" id="694437"/>
    <lineage>
        <taxon>Bacteria</taxon>
        <taxon>Pseudomonadati</taxon>
        <taxon>Bacteroidota</taxon>
        <taxon>Cytophagia</taxon>
        <taxon>Cytophagales</taxon>
        <taxon>Flammeovirgaceae</taxon>
        <taxon>Flammeovirga</taxon>
    </lineage>
</organism>
<dbReference type="PANTHER" id="PTHR30026">
    <property type="entry name" value="OUTER MEMBRANE PROTEIN TOLC"/>
    <property type="match status" value="1"/>
</dbReference>
<dbReference type="PANTHER" id="PTHR30026:SF20">
    <property type="entry name" value="OUTER MEMBRANE PROTEIN TOLC"/>
    <property type="match status" value="1"/>
</dbReference>
<evidence type="ECO:0000256" key="1">
    <source>
        <dbReference type="ARBA" id="ARBA00004442"/>
    </source>
</evidence>
<dbReference type="AlphaFoldDB" id="A0A7X9RU99"/>
<accession>A0A7X9RU99</accession>
<evidence type="ECO:0000313" key="9">
    <source>
        <dbReference type="Proteomes" id="UP000576082"/>
    </source>
</evidence>
<evidence type="ECO:0000256" key="4">
    <source>
        <dbReference type="ARBA" id="ARBA00022452"/>
    </source>
</evidence>
<dbReference type="InterPro" id="IPR003423">
    <property type="entry name" value="OMP_efflux"/>
</dbReference>
<sequence>MNVKKITISLFIFMLYSIQTYAQFETNINYKLLDSLKELRYDVAYSLKIQQEDIFAAQQALYSTQKSWLASFTIGVSSFRYSSDGAITQISAFSDIGITLSLDLYSFASLNNRIRIAKHELRKKEYQYLSQQKAMERELVGVYSTYLLAVEKLKLLTSQESNQLEILNLVKEKFLRGEAKIDDYLAVEELLEKTRIAKIEAEVASEMAYKELQILTTD</sequence>
<dbReference type="GO" id="GO:0015562">
    <property type="term" value="F:efflux transmembrane transporter activity"/>
    <property type="evidence" value="ECO:0007669"/>
    <property type="project" value="InterPro"/>
</dbReference>
<proteinExistence type="inferred from homology"/>
<comment type="caution">
    <text evidence="8">The sequence shown here is derived from an EMBL/GenBank/DDBJ whole genome shotgun (WGS) entry which is preliminary data.</text>
</comment>
<dbReference type="Gene3D" id="1.20.1600.10">
    <property type="entry name" value="Outer membrane efflux proteins (OEP)"/>
    <property type="match status" value="1"/>
</dbReference>
<dbReference type="RefSeq" id="WP_169657117.1">
    <property type="nucleotide sequence ID" value="NZ_JABANE010000030.1"/>
</dbReference>
<evidence type="ECO:0000256" key="3">
    <source>
        <dbReference type="ARBA" id="ARBA00022448"/>
    </source>
</evidence>
<keyword evidence="5" id="KW-0812">Transmembrane</keyword>
<keyword evidence="3" id="KW-0813">Transport</keyword>
<comment type="subcellular location">
    <subcellularLocation>
        <location evidence="1">Cell outer membrane</location>
    </subcellularLocation>
</comment>
<evidence type="ECO:0000256" key="6">
    <source>
        <dbReference type="ARBA" id="ARBA00023136"/>
    </source>
</evidence>
<evidence type="ECO:0000256" key="2">
    <source>
        <dbReference type="ARBA" id="ARBA00007613"/>
    </source>
</evidence>
<dbReference type="InterPro" id="IPR051906">
    <property type="entry name" value="TolC-like"/>
</dbReference>
<keyword evidence="6" id="KW-0472">Membrane</keyword>
<dbReference type="GO" id="GO:1990281">
    <property type="term" value="C:efflux pump complex"/>
    <property type="evidence" value="ECO:0007669"/>
    <property type="project" value="TreeGrafter"/>
</dbReference>
<keyword evidence="4" id="KW-1134">Transmembrane beta strand</keyword>
<dbReference type="EMBL" id="JABANE010000030">
    <property type="protein sequence ID" value="NME68824.1"/>
    <property type="molecule type" value="Genomic_DNA"/>
</dbReference>
<evidence type="ECO:0000256" key="7">
    <source>
        <dbReference type="ARBA" id="ARBA00023237"/>
    </source>
</evidence>
<gene>
    <name evidence="8" type="ORF">HHU12_12700</name>
</gene>
<reference evidence="8 9" key="1">
    <citation type="submission" date="2020-04" db="EMBL/GenBank/DDBJ databases">
        <title>Flammeovirga sp. SR4, a novel species isolated from seawater.</title>
        <authorList>
            <person name="Wang X."/>
        </authorList>
    </citation>
    <scope>NUCLEOTIDE SEQUENCE [LARGE SCALE GENOMIC DNA]</scope>
    <source>
        <strain evidence="8 9">ATCC 23126</strain>
    </source>
</reference>
<evidence type="ECO:0000256" key="5">
    <source>
        <dbReference type="ARBA" id="ARBA00022692"/>
    </source>
</evidence>
<name>A0A7X9RU99_9BACT</name>
<protein>
    <submittedName>
        <fullName evidence="8">TolC family protein</fullName>
    </submittedName>
</protein>